<comment type="subcellular location">
    <subcellularLocation>
        <location evidence="1">Cell membrane</location>
        <topology evidence="1">Multi-pass membrane protein</topology>
    </subcellularLocation>
</comment>
<protein>
    <submittedName>
        <fullName evidence="8">ABC transporter permease</fullName>
    </submittedName>
</protein>
<evidence type="ECO:0000256" key="1">
    <source>
        <dbReference type="ARBA" id="ARBA00004651"/>
    </source>
</evidence>
<keyword evidence="4 6" id="KW-1133">Transmembrane helix</keyword>
<evidence type="ECO:0000256" key="4">
    <source>
        <dbReference type="ARBA" id="ARBA00022989"/>
    </source>
</evidence>
<gene>
    <name evidence="8" type="ORF">FCL40_16045</name>
</gene>
<feature type="domain" description="ABC3 transporter permease C-terminal" evidence="7">
    <location>
        <begin position="678"/>
        <end position="795"/>
    </location>
</feature>
<feature type="transmembrane region" description="Helical" evidence="6">
    <location>
        <begin position="768"/>
        <end position="789"/>
    </location>
</feature>
<dbReference type="OrthoDB" id="343744at2"/>
<name>A0A4U1B9D2_9GAMM</name>
<feature type="transmembrane region" description="Helical" evidence="6">
    <location>
        <begin position="274"/>
        <end position="297"/>
    </location>
</feature>
<dbReference type="Pfam" id="PF02687">
    <property type="entry name" value="FtsX"/>
    <property type="match status" value="2"/>
</dbReference>
<feature type="domain" description="ABC3 transporter permease C-terminal" evidence="7">
    <location>
        <begin position="235"/>
        <end position="344"/>
    </location>
</feature>
<feature type="transmembrane region" description="Helical" evidence="6">
    <location>
        <begin position="452"/>
        <end position="471"/>
    </location>
</feature>
<dbReference type="InterPro" id="IPR003838">
    <property type="entry name" value="ABC3_permease_C"/>
</dbReference>
<reference evidence="8 9" key="1">
    <citation type="submission" date="2019-04" db="EMBL/GenBank/DDBJ databases">
        <authorList>
            <person name="Hwang J.C."/>
        </authorList>
    </citation>
    <scope>NUCLEOTIDE SEQUENCE [LARGE SCALE GENOMIC DNA]</scope>
    <source>
        <strain evidence="8 9">IMCC35001</strain>
    </source>
</reference>
<feature type="transmembrane region" description="Helical" evidence="6">
    <location>
        <begin position="373"/>
        <end position="392"/>
    </location>
</feature>
<feature type="transmembrane region" description="Helical" evidence="6">
    <location>
        <begin position="228"/>
        <end position="253"/>
    </location>
</feature>
<sequence>MTEWRLAFVTLLSHYRRHPWQLLFLLLGMVLGASLLVGVETINQEARVRYAASKAQASRGEGWQIQPHQREGFLDQSLWVQLRRSGIEATPVLDMRMVDAGDRPLLVRGVDPLAYVGQLGRPTGSTEARAWVDTRVAASHGWQQGDSLAFKGGQTLGPLQLIADLGPWIHTDIATLSELAQSGTRLSYLNLPALSEAQLDAIRRALPEQARLIAQGESTQFGQLSASFHLNLTALALMALAVSLFLAFNALRFSLTQRSELMAQLRSLGISQSALVKAVISELLLVGLVAIPISALAGSQFARAWMPQVQMTLSSLYGFNGLLSVQSLLLPLGLATLVILGAIVMVLGSLLLDPRVAISLGFRSRQQRQQTQSLGLMALGLMLLLLVAVGATQVTTTGMALALCGLLLVAGAALTPQWLQLCCRAMVRFRLKSALGEWALTDLDQQQRTTRVAMIAVMLALAAAVGMRMVVGSFELALEGYLKQRISADLYLRTGGDDDALWMSRLSALPGIDTVTPFRHQRARIGGQPGSIASLGDSAEHYLHLPIKVASDDWNRKLFDGGCLINERTQLMAELSLGQTIPIEDTGQPAFDCTLVGVYYDYGNLRAQAFISPQLMQARLGEVPLAGYSLEVGEGQRQQVYHSLLEWLSPAQLIQRERIRNLATTMFHQTFAVTTALNLLTLMVAAVGLFASLSSVEHHRLSQLATLLALGITRRQLLLAQLAQLGVIALFALILALPLGMALGHLLLDLVNRVAFGWTMPVHYLMEDWPALLGSLLLALLLAALWPLWRLSKAPVSQLMKGGE</sequence>
<feature type="transmembrane region" description="Helical" evidence="6">
    <location>
        <begin position="717"/>
        <end position="748"/>
    </location>
</feature>
<feature type="transmembrane region" description="Helical" evidence="6">
    <location>
        <begin position="20"/>
        <end position="39"/>
    </location>
</feature>
<evidence type="ECO:0000256" key="6">
    <source>
        <dbReference type="SAM" id="Phobius"/>
    </source>
</evidence>
<accession>A0A4U1B9D2</accession>
<organism evidence="8 9">
    <name type="scientific">Ferrimonas sediminicola</name>
    <dbReference type="NCBI Taxonomy" id="2569538"/>
    <lineage>
        <taxon>Bacteria</taxon>
        <taxon>Pseudomonadati</taxon>
        <taxon>Pseudomonadota</taxon>
        <taxon>Gammaproteobacteria</taxon>
        <taxon>Alteromonadales</taxon>
        <taxon>Ferrimonadaceae</taxon>
        <taxon>Ferrimonas</taxon>
    </lineage>
</organism>
<keyword evidence="5 6" id="KW-0472">Membrane</keyword>
<evidence type="ECO:0000256" key="5">
    <source>
        <dbReference type="ARBA" id="ARBA00023136"/>
    </source>
</evidence>
<dbReference type="GO" id="GO:0005886">
    <property type="term" value="C:plasma membrane"/>
    <property type="evidence" value="ECO:0007669"/>
    <property type="project" value="UniProtKB-SubCell"/>
</dbReference>
<evidence type="ECO:0000313" key="9">
    <source>
        <dbReference type="Proteomes" id="UP000305674"/>
    </source>
</evidence>
<keyword evidence="3 6" id="KW-0812">Transmembrane</keyword>
<feature type="transmembrane region" description="Helical" evidence="6">
    <location>
        <begin position="676"/>
        <end position="696"/>
    </location>
</feature>
<dbReference type="AlphaFoldDB" id="A0A4U1B9D2"/>
<evidence type="ECO:0000256" key="3">
    <source>
        <dbReference type="ARBA" id="ARBA00022692"/>
    </source>
</evidence>
<feature type="transmembrane region" description="Helical" evidence="6">
    <location>
        <begin position="398"/>
        <end position="419"/>
    </location>
</feature>
<feature type="transmembrane region" description="Helical" evidence="6">
    <location>
        <begin position="328"/>
        <end position="352"/>
    </location>
</feature>
<dbReference type="PANTHER" id="PTHR30287:SF2">
    <property type="entry name" value="BLL1001 PROTEIN"/>
    <property type="match status" value="1"/>
</dbReference>
<dbReference type="InterPro" id="IPR038766">
    <property type="entry name" value="Membrane_comp_ABC_pdt"/>
</dbReference>
<dbReference type="RefSeq" id="WP_136854316.1">
    <property type="nucleotide sequence ID" value="NZ_SWCI01000014.1"/>
</dbReference>
<keyword evidence="9" id="KW-1185">Reference proteome</keyword>
<keyword evidence="2" id="KW-1003">Cell membrane</keyword>
<comment type="caution">
    <text evidence="8">The sequence shown here is derived from an EMBL/GenBank/DDBJ whole genome shotgun (WGS) entry which is preliminary data.</text>
</comment>
<dbReference type="PANTHER" id="PTHR30287">
    <property type="entry name" value="MEMBRANE COMPONENT OF PREDICTED ABC SUPERFAMILY METABOLITE UPTAKE TRANSPORTER"/>
    <property type="match status" value="1"/>
</dbReference>
<dbReference type="EMBL" id="SWCI01000014">
    <property type="protein sequence ID" value="TKB47360.1"/>
    <property type="molecule type" value="Genomic_DNA"/>
</dbReference>
<dbReference type="Proteomes" id="UP000305674">
    <property type="component" value="Unassembled WGS sequence"/>
</dbReference>
<evidence type="ECO:0000313" key="8">
    <source>
        <dbReference type="EMBL" id="TKB47360.1"/>
    </source>
</evidence>
<evidence type="ECO:0000259" key="7">
    <source>
        <dbReference type="Pfam" id="PF02687"/>
    </source>
</evidence>
<proteinExistence type="predicted"/>
<evidence type="ECO:0000256" key="2">
    <source>
        <dbReference type="ARBA" id="ARBA00022475"/>
    </source>
</evidence>